<evidence type="ECO:0000259" key="6">
    <source>
        <dbReference type="Pfam" id="PF17210"/>
    </source>
</evidence>
<protein>
    <submittedName>
        <fullName evidence="9">Leucine-rich repeat protein</fullName>
    </submittedName>
</protein>
<dbReference type="Pfam" id="PF17210">
    <property type="entry name" value="SdrD_B"/>
    <property type="match status" value="1"/>
</dbReference>
<proteinExistence type="predicted"/>
<feature type="region of interest" description="Disordered" evidence="4">
    <location>
        <begin position="202"/>
        <end position="259"/>
    </location>
</feature>
<dbReference type="InterPro" id="IPR013783">
    <property type="entry name" value="Ig-like_fold"/>
</dbReference>
<dbReference type="RefSeq" id="WP_173814894.1">
    <property type="nucleotide sequence ID" value="NZ_JAAITX010000006.1"/>
</dbReference>
<dbReference type="SUPFAM" id="SSF52058">
    <property type="entry name" value="L domain-like"/>
    <property type="match status" value="1"/>
</dbReference>
<dbReference type="Gene3D" id="2.60.40.10">
    <property type="entry name" value="Immunoglobulins"/>
    <property type="match status" value="1"/>
</dbReference>
<reference evidence="10 11" key="1">
    <citation type="journal article" date="2020" name="Cell Host Microbe">
        <title>Functional and Genomic Variation between Human-Derived Isolates of Lachnospiraceae Reveals Inter- and Intra-Species Diversity.</title>
        <authorList>
            <person name="Sorbara M.T."/>
            <person name="Littmann E.R."/>
            <person name="Fontana E."/>
            <person name="Moody T.U."/>
            <person name="Kohout C.E."/>
            <person name="Gjonbalaj M."/>
            <person name="Eaton V."/>
            <person name="Seok R."/>
            <person name="Leiner I.M."/>
            <person name="Pamer E.G."/>
        </authorList>
    </citation>
    <scope>NUCLEOTIDE SEQUENCE [LARGE SCALE GENOMIC DNA]</scope>
    <source>
        <strain evidence="9 10">MSK.17.11</strain>
        <strain evidence="8 11">MSK.17.38</strain>
    </source>
</reference>
<evidence type="ECO:0000256" key="2">
    <source>
        <dbReference type="ARBA" id="ARBA00022525"/>
    </source>
</evidence>
<dbReference type="InterPro" id="IPR032675">
    <property type="entry name" value="LRR_dom_sf"/>
</dbReference>
<evidence type="ECO:0000313" key="11">
    <source>
        <dbReference type="Proteomes" id="UP000701680"/>
    </source>
</evidence>
<evidence type="ECO:0000313" key="8">
    <source>
        <dbReference type="EMBL" id="NSK15079.1"/>
    </source>
</evidence>
<feature type="region of interest" description="Disordered" evidence="4">
    <location>
        <begin position="34"/>
        <end position="53"/>
    </location>
</feature>
<dbReference type="Proteomes" id="UP000528555">
    <property type="component" value="Unassembled WGS sequence"/>
</dbReference>
<reference evidence="9" key="2">
    <citation type="submission" date="2020-02" db="EMBL/GenBank/DDBJ databases">
        <authorList>
            <person name="Littmann E."/>
            <person name="Sorbara M."/>
        </authorList>
    </citation>
    <scope>NUCLEOTIDE SEQUENCE</scope>
    <source>
        <strain evidence="9">MSK.17.11</strain>
        <strain evidence="8">MSK.17.38</strain>
    </source>
</reference>
<dbReference type="Proteomes" id="UP000701680">
    <property type="component" value="Unassembled WGS sequence"/>
</dbReference>
<dbReference type="PANTHER" id="PTHR45661:SF3">
    <property type="entry name" value="IG-LIKE DOMAIN-CONTAINING PROTEIN"/>
    <property type="match status" value="1"/>
</dbReference>
<dbReference type="Gene3D" id="2.60.40.1140">
    <property type="entry name" value="Collagen-binding surface protein Cna, B-type domain"/>
    <property type="match status" value="2"/>
</dbReference>
<feature type="chain" id="PRO_5032980351" evidence="5">
    <location>
        <begin position="26"/>
        <end position="2734"/>
    </location>
</feature>
<dbReference type="InterPro" id="IPR053139">
    <property type="entry name" value="Surface_bspA-like"/>
</dbReference>
<dbReference type="Pfam" id="PF24547">
    <property type="entry name" value="DUF7601"/>
    <property type="match status" value="2"/>
</dbReference>
<evidence type="ECO:0000256" key="4">
    <source>
        <dbReference type="SAM" id="MobiDB-lite"/>
    </source>
</evidence>
<feature type="domain" description="SD-repeat containing protein B" evidence="6">
    <location>
        <begin position="72"/>
        <end position="149"/>
    </location>
</feature>
<keyword evidence="2" id="KW-0964">Secreted</keyword>
<dbReference type="InterPro" id="IPR055382">
    <property type="entry name" value="DUF7601"/>
</dbReference>
<name>A0A850HT90_9FIRM</name>
<accession>A0A850HT90</accession>
<dbReference type="SUPFAM" id="SSF117074">
    <property type="entry name" value="Hypothetical protein PA1324"/>
    <property type="match status" value="1"/>
</dbReference>
<feature type="domain" description="DUF7601" evidence="7">
    <location>
        <begin position="1597"/>
        <end position="1716"/>
    </location>
</feature>
<evidence type="ECO:0000256" key="1">
    <source>
        <dbReference type="ARBA" id="ARBA00004613"/>
    </source>
</evidence>
<gene>
    <name evidence="9" type="ORF">G5A66_09395</name>
    <name evidence="8" type="ORF">G5A75_09415</name>
</gene>
<dbReference type="GO" id="GO:0005576">
    <property type="term" value="C:extracellular region"/>
    <property type="evidence" value="ECO:0007669"/>
    <property type="project" value="UniProtKB-SubCell"/>
</dbReference>
<evidence type="ECO:0000313" key="9">
    <source>
        <dbReference type="EMBL" id="NVH58853.1"/>
    </source>
</evidence>
<dbReference type="EMBL" id="JAAIUO010000006">
    <property type="protein sequence ID" value="NSK15079.1"/>
    <property type="molecule type" value="Genomic_DNA"/>
</dbReference>
<dbReference type="Pfam" id="PF13306">
    <property type="entry name" value="LRR_5"/>
    <property type="match status" value="3"/>
</dbReference>
<feature type="compositionally biased region" description="Basic and acidic residues" evidence="4">
    <location>
        <begin position="222"/>
        <end position="235"/>
    </location>
</feature>
<dbReference type="PANTHER" id="PTHR45661">
    <property type="entry name" value="SURFACE ANTIGEN"/>
    <property type="match status" value="1"/>
</dbReference>
<evidence type="ECO:0000256" key="5">
    <source>
        <dbReference type="SAM" id="SignalP"/>
    </source>
</evidence>
<feature type="domain" description="DUF7601" evidence="7">
    <location>
        <begin position="1720"/>
        <end position="1839"/>
    </location>
</feature>
<keyword evidence="10" id="KW-1185">Reference proteome</keyword>
<dbReference type="Gene3D" id="3.80.10.10">
    <property type="entry name" value="Ribonuclease Inhibitor"/>
    <property type="match status" value="2"/>
</dbReference>
<dbReference type="EMBL" id="JAAITX010000006">
    <property type="protein sequence ID" value="NVH58853.1"/>
    <property type="molecule type" value="Genomic_DNA"/>
</dbReference>
<keyword evidence="3 5" id="KW-0732">Signal</keyword>
<comment type="caution">
    <text evidence="9">The sequence shown here is derived from an EMBL/GenBank/DDBJ whole genome shotgun (WGS) entry which is preliminary data.</text>
</comment>
<sequence length="2734" mass="301989">MKRKKRMLAWLLALALTIQGMPAIAADNVVPSDGTSNQAVEVEQPETEKSQEGIGEIPGGMLQLDQLSGSVSGTVFADQNADGKCDEDEKAVKGVQVKLYNATDYAQGNNAALVETVTDEQGTYQFADLACGKYRLEVYAPDQAEEGTTLEGMIPEGMEEKVQSGEVDYEIVLPEEQDKWIVCIPEVEIAGVRDLDVGLVENSSAASEEEPSENVSGADAEVEGKDSETKEEIKNNEAASDSEASVEGENVEGEASQSQEQNLVEKFDENVNLEQDMVVAETTVSNALVTAVRGFFGANWKFDAYYVNASDEKDIRLTENGNLKYQMEFKAREDFPTGSVVIRVPEMLLEQRSGAPLCPSEIAVPAGTVENPVESKAGPFNYYKDGTDLVFFNYEKIESGSNVAFQILYRNINMMQIKDGTTWELKPSCTVTVGDDSKTETSDPLTGKVDTTAKLNSLSMKPYSQEGKSYSPGLYTEKQIAAIIGKVPEEYVTNFAKYRYVAWDVTVHGEATQPWELYLKNSALAGDDGQGEVVGFSVPAKKGGSEYEDYYQIQLDVKNPQDFHENFQVVIAYPIDKATAGTEVTNHIEAILKPIDGIDEAIQKETESSWHYADYKWTYVGNDVDVRKKGGGTYASWLNAYKAASREGQDKGGFTFNIDSYVRGYEQTHITSGDDLGQLIDGSSYKMVTVDDFVYAYPNTKGISQAEYKILTGEDYYFDSVTVTQKDQGYDPWEDETAPAETPDCEENGLAIYAMFAESDQPNEWTQVAVVPWEEGGTMNYSFTAEDIEKKPWRVKAEHRTTNYSTTCSIQVSMMIRHDSEYFSAFVQDEAQENEGNKEFLTVENLAGVMAELYREGESQGFMKLEGMQEGYKEPELKEKTEALYGTLPMRRNAFVYLSSLQEHAGAKKSGTSWNDVVNGRIHLQYNMTAFDGYDVYGEEAISYLKSEGVQSPGRNEVVFYDLLPYGVKFDPSVKVTAGRITNFDKNHNYQHYPASWDKSQITVTVDSEKDIIQDYKNTGRTMVIFHITYSGADAAVYSNQRWMEGFGVSFGAYYDWKDTQLSGNAANIVAFMSGDNTPLLGTANEVAKDDGTYPEALGNKDEYKILGSDIDGDGSTEDSVLYAQTYVTDDSAQASVSGIKKLVRADADRFGSYEETAEVDPGKGYTYDITVSNVSGTKTDMVVFDHLDMGAEDLANTGGIFDENRWKGSFAGVVTTGLTQAGVAPTIYYNEDPQAKTASDSETPLLVLTEENGWYTSEKWEASGKTNADVQSVAVDMSRGVTGDAFKLEDTSSVTFQIKMTSPSEVSEGKAYNAAQVYSVDDGAGASYTVSDAAEVSLDLEKQFELVKEFAGEIPAVVRDNAFVFTLYKTDNHGKRSKFSNQEYQLFEKSDEGTWVRVGEDHVYATDASGQVKLKADQKIVFSTPYASDLSASEEENPFWEQTVKMTYPEEDVTVQTVTNRYRPVLYAQKKLTSVPEGTDASGEAFTFRLVSDGEPVAEKEFWYVDSVRTDGGIPSKNTELGKGGVGKTDKNGEFKIRSGEIIALFPGSTDCTYELTETEGSGEGTDWICEKPSVSGTLPYNGTSEEIENIYRWKDLYLTKELKNQDPAECTQEFTFSITDEDGQPLSGKNWVLMEAGADTDVAGTTDKNGRLTAACAGKTIHVEDLEGGKSYTIKEIDDKGFEDGDYYEPVNQKEEVTMPVYGALAKITFTNDYILRDLTISKVVNYDPKNLTEEALESIREREFTMTVEVDGKLLKNKPYSIVENEAVVGEAKTDDEGKIKIKNGQTALFAKLAPEGITYKVTETQDEEYPQIFPVNKKPAEGTFKNDGASVQFINGMDNTFIIGKEYVAADPKDSIEKEYIQKVRNDLRASSSVELELQIADVAGEFHAWPEQDTEVLVIDTLTSQVENITWNAGSSLMIEPWKNVCISSLEGSTAYRLSEKAEYQHKVFRYTGDDQKEYTLEISQKTPENDGAVEGILQEQPKAVIVNGIRNLDVQNDVVKRMLAGDGSVPEGAQLAYRVEAYDGQVWNPAENIEYIVTDAAGIVSEHTETTGADGMILMHKTVNGTPTVEFIDRQVKVHPKDPIIGTLRVVEVAEHTDDAWGRFAGYVDDRGQTGVNIWDGIGFANSNTAHEFEVAKIMEEATDDTFTMLLEQIVSSTASPVTDKSQIVEKIPGKGIRYEVYDSESGEYLGENVTGNKGEIYLKAGQHAKLMIEDGTEWTVTEKIPNGYTLKGSATSGGDKPVTAVKLEENLTVITSEKPREDLPGITLTKEMVETGVVDADTGEVVQLKEGKVTIPEKIIVDSKRYYVTAIGESAFAGSVSIEEGEDGMPYPVFASKLIEVVLPDTVTEVQDKAFSYCGNIKKLVLPDSLRKVGKQAFGAVGLAYQNTGIDEENEIYICGPLKDGAETFEVPEGITEIGEMAFAQSNVGKAEIPECVTLGRGVFAGCVYLQKCVLNGELKEIPYAMFQQCYNPSFDVKIPEKVEKIGDFAFYYTAFDVELPDLVTTIGQSAFSGYMGERYDKVLRLPENLESIGECAFEHNTIKEIEWNAKLKSIGRFCFADNRFTEITIPAGVEIQHGAFYYNDYLETATFAEGTKIITEWMFYECPNLKTVIMPEGVTEIEESVFRDCPSLESIDIPTTVETIGTEAFDGCSSLKEIVIPASVQYMGTDPSYNKQTVFNGCEKLEKIIIQGEKRPLNKKGTNVSNLSTKWGAPDSTEIIWEIDQK</sequence>
<comment type="subcellular location">
    <subcellularLocation>
        <location evidence="1">Secreted</location>
    </subcellularLocation>
</comment>
<dbReference type="InterPro" id="IPR033764">
    <property type="entry name" value="Sdr_B"/>
</dbReference>
<evidence type="ECO:0000313" key="10">
    <source>
        <dbReference type="Proteomes" id="UP000528555"/>
    </source>
</evidence>
<organism evidence="9 10">
    <name type="scientific">Dorea phocaeensis</name>
    <dbReference type="NCBI Taxonomy" id="2040291"/>
    <lineage>
        <taxon>Bacteria</taxon>
        <taxon>Bacillati</taxon>
        <taxon>Bacillota</taxon>
        <taxon>Clostridia</taxon>
        <taxon>Lachnospirales</taxon>
        <taxon>Lachnospiraceae</taxon>
        <taxon>Dorea</taxon>
    </lineage>
</organism>
<feature type="signal peptide" evidence="5">
    <location>
        <begin position="1"/>
        <end position="25"/>
    </location>
</feature>
<dbReference type="InterPro" id="IPR026906">
    <property type="entry name" value="LRR_5"/>
</dbReference>
<evidence type="ECO:0000259" key="7">
    <source>
        <dbReference type="Pfam" id="PF24547"/>
    </source>
</evidence>
<evidence type="ECO:0000256" key="3">
    <source>
        <dbReference type="ARBA" id="ARBA00022729"/>
    </source>
</evidence>